<keyword evidence="12" id="KW-1133">Transmembrane helix</keyword>
<sequence>MSREIALGSGIGILIFLAVLGVNVLPFIFFAGIIVAFYFFYQMQGTGGFKGLDSREQVGGLITFDDIGGQDSAIKELREALEFLLRPVEILEMGIRPLKGILLVGPPGTGKTLLARAAASYTKSSFLATSGSEFIEMYAGVGAKRVRQLFSEARKKARMSGKNSAILFIDELEVLGARRGSHQSHMEYDQTLNQLLVEMDGLMPDDETRLLVVGATNRADMLDPALLRPGRFDRQVMVSLPDKKGRIRILEIHTRNKPLADDVDMEDLGRVTFGFSGAHLESLANEAAILAFREGSKKIHHRHFREAVDKVILGEKLERTPTDEELRRVGVHESGHALVSELLQPGSVSSLTVVPRGQALGYMRKSPQDDQYLYTWDELCGQIMVALAGAISEEIWFGSRSTGAKSDFEQAWEIARQIVVSGLSPLGVVHVEDIPQEVMYNECSRIIKGLEDKTKELLVQNYSVLQLVAEKLLEEETLDRNQFGSLLEDRLQIAV</sequence>
<dbReference type="RefSeq" id="WP_013175226.1">
    <property type="nucleotide sequence ID" value="NC_014220.1"/>
</dbReference>
<dbReference type="InterPro" id="IPR027417">
    <property type="entry name" value="P-loop_NTPase"/>
</dbReference>
<evidence type="ECO:0000256" key="6">
    <source>
        <dbReference type="ARBA" id="ARBA00022801"/>
    </source>
</evidence>
<proteinExistence type="inferred from homology"/>
<dbReference type="STRING" id="643648.Slip_1045"/>
<keyword evidence="3" id="KW-0645">Protease</keyword>
<dbReference type="InterPro" id="IPR003959">
    <property type="entry name" value="ATPase_AAA_core"/>
</dbReference>
<evidence type="ECO:0000256" key="9">
    <source>
        <dbReference type="ARBA" id="ARBA00023049"/>
    </source>
</evidence>
<dbReference type="Proteomes" id="UP000000378">
    <property type="component" value="Chromosome"/>
</dbReference>
<evidence type="ECO:0000256" key="7">
    <source>
        <dbReference type="ARBA" id="ARBA00022833"/>
    </source>
</evidence>
<dbReference type="HOGENOM" id="CLU_000688_16_2_9"/>
<comment type="similarity">
    <text evidence="2">In the C-terminal section; belongs to the peptidase M41 family.</text>
</comment>
<feature type="domain" description="AAA+ ATPase" evidence="13">
    <location>
        <begin position="97"/>
        <end position="242"/>
    </location>
</feature>
<keyword evidence="15" id="KW-1185">Reference proteome</keyword>
<evidence type="ECO:0000256" key="3">
    <source>
        <dbReference type="ARBA" id="ARBA00022670"/>
    </source>
</evidence>
<feature type="transmembrane region" description="Helical" evidence="12">
    <location>
        <begin position="12"/>
        <end position="41"/>
    </location>
</feature>
<organism evidence="14 15">
    <name type="scientific">Syntrophothermus lipocalidus (strain DSM 12680 / TGB-C1)</name>
    <dbReference type="NCBI Taxonomy" id="643648"/>
    <lineage>
        <taxon>Bacteria</taxon>
        <taxon>Bacillati</taxon>
        <taxon>Bacillota</taxon>
        <taxon>Clostridia</taxon>
        <taxon>Eubacteriales</taxon>
        <taxon>Syntrophomonadaceae</taxon>
        <taxon>Syntrophothermus</taxon>
    </lineage>
</organism>
<evidence type="ECO:0000259" key="13">
    <source>
        <dbReference type="SMART" id="SM00382"/>
    </source>
</evidence>
<dbReference type="GO" id="GO:0006508">
    <property type="term" value="P:proteolysis"/>
    <property type="evidence" value="ECO:0007669"/>
    <property type="project" value="UniProtKB-KW"/>
</dbReference>
<comment type="similarity">
    <text evidence="11">Belongs to the AAA ATPase family.</text>
</comment>
<dbReference type="GO" id="GO:0046872">
    <property type="term" value="F:metal ion binding"/>
    <property type="evidence" value="ECO:0007669"/>
    <property type="project" value="UniProtKB-KW"/>
</dbReference>
<dbReference type="Pfam" id="PF00004">
    <property type="entry name" value="AAA"/>
    <property type="match status" value="1"/>
</dbReference>
<dbReference type="EMBL" id="CP002048">
    <property type="protein sequence ID" value="ADI01824.1"/>
    <property type="molecule type" value="Genomic_DNA"/>
</dbReference>
<dbReference type="Gene3D" id="1.20.58.760">
    <property type="entry name" value="Peptidase M41"/>
    <property type="match status" value="1"/>
</dbReference>
<keyword evidence="5 11" id="KW-0547">Nucleotide-binding</keyword>
<dbReference type="InterPro" id="IPR000642">
    <property type="entry name" value="Peptidase_M41"/>
</dbReference>
<dbReference type="Gene3D" id="1.10.8.60">
    <property type="match status" value="1"/>
</dbReference>
<keyword evidence="10" id="KW-0175">Coiled coil</keyword>
<dbReference type="OrthoDB" id="9809379at2"/>
<evidence type="ECO:0000256" key="10">
    <source>
        <dbReference type="ARBA" id="ARBA00023054"/>
    </source>
</evidence>
<accession>D7CM89</accession>
<dbReference type="GO" id="GO:0016887">
    <property type="term" value="F:ATP hydrolysis activity"/>
    <property type="evidence" value="ECO:0007669"/>
    <property type="project" value="InterPro"/>
</dbReference>
<dbReference type="PROSITE" id="PS00674">
    <property type="entry name" value="AAA"/>
    <property type="match status" value="1"/>
</dbReference>
<evidence type="ECO:0000313" key="14">
    <source>
        <dbReference type="EMBL" id="ADI01824.1"/>
    </source>
</evidence>
<evidence type="ECO:0000256" key="12">
    <source>
        <dbReference type="SAM" id="Phobius"/>
    </source>
</evidence>
<reference evidence="15" key="1">
    <citation type="journal article" date="2010" name="Stand. Genomic Sci.">
        <title>Complete genome sequence of Syntrophothermus lipocalidus type strain (TGB-C1T).</title>
        <authorList>
            <consortium name="US DOE Joint Genome Institute (JGI-PGF)"/>
            <person name="Djao O."/>
            <person name="Zhang X."/>
            <person name="Lucas S."/>
            <person name="Lapidus A."/>
            <person name="Glavina Del Rio T."/>
            <person name="Nolan M."/>
            <person name="Tice H."/>
            <person name="Cheng J."/>
            <person name="Han C."/>
            <person name="Tapia R."/>
            <person name="Goodwin L."/>
            <person name="Pitluck S."/>
            <person name="Liolios K."/>
            <person name="Ivanova N."/>
            <person name="Mavromatis K."/>
            <person name="Mikhailova N."/>
            <person name="Ovchinnikova G."/>
            <person name="Pati A."/>
            <person name="Brambilla E."/>
            <person name="Chen A."/>
            <person name="Palaniappan K."/>
            <person name="Land M."/>
            <person name="Hauser L."/>
            <person name="Chang Y."/>
            <person name="Jeffries C."/>
            <person name="Rohde M."/>
            <person name="Sikorski J."/>
            <person name="Spring S."/>
            <person name="Goker M."/>
            <person name="Detter J."/>
            <person name="Woyke T."/>
            <person name="Bristow J."/>
            <person name="Eisen J."/>
            <person name="Markowitz V."/>
            <person name="Hugenholtz P."/>
            <person name="Kyrpides N."/>
            <person name="Klenk H."/>
        </authorList>
    </citation>
    <scope>NUCLEOTIDE SEQUENCE [LARGE SCALE GENOMIC DNA]</scope>
    <source>
        <strain evidence="15">DSM 12680 / TGB-C1</strain>
    </source>
</reference>
<protein>
    <submittedName>
        <fullName evidence="14">Vesicle-fusing ATPase</fullName>
        <ecNumber evidence="14">3.6.4.6</ecNumber>
    </submittedName>
</protein>
<dbReference type="SMART" id="SM00382">
    <property type="entry name" value="AAA"/>
    <property type="match status" value="1"/>
</dbReference>
<dbReference type="GO" id="GO:0005886">
    <property type="term" value="C:plasma membrane"/>
    <property type="evidence" value="ECO:0007669"/>
    <property type="project" value="TreeGrafter"/>
</dbReference>
<reference evidence="14 15" key="2">
    <citation type="journal article" date="2010" name="Stand. Genomic Sci.">
        <title>Complete genome sequence of Syntrophothermus lipocalidus type strain (TGB-C1).</title>
        <authorList>
            <person name="Djao O.D."/>
            <person name="Zhang X."/>
            <person name="Lucas S."/>
            <person name="Lapidus A."/>
            <person name="Del Rio T.G."/>
            <person name="Nolan M."/>
            <person name="Tice H."/>
            <person name="Cheng J.F."/>
            <person name="Han C."/>
            <person name="Tapia R."/>
            <person name="Goodwin L."/>
            <person name="Pitluck S."/>
            <person name="Liolios K."/>
            <person name="Ivanova N."/>
            <person name="Mavromatis K."/>
            <person name="Mikhailova N."/>
            <person name="Ovchinnikova G."/>
            <person name="Pati A."/>
            <person name="Brambilla E."/>
            <person name="Chen A."/>
            <person name="Palaniappan K."/>
            <person name="Land M."/>
            <person name="Hauser L."/>
            <person name="Chang Y.J."/>
            <person name="Jeffries C.D."/>
            <person name="Rohde M."/>
            <person name="Sikorski J."/>
            <person name="Spring S."/>
            <person name="Goker M."/>
            <person name="Detter J.C."/>
            <person name="Woyke T."/>
            <person name="Bristow J."/>
            <person name="Eisen J.A."/>
            <person name="Markowitz V."/>
            <person name="Hugenholtz P."/>
            <person name="Kyrpides N.C."/>
            <person name="Klenk H.P."/>
        </authorList>
    </citation>
    <scope>NUCLEOTIDE SEQUENCE [LARGE SCALE GENOMIC DNA]</scope>
    <source>
        <strain evidence="15">DSM 12680 / TGB-C1</strain>
    </source>
</reference>
<dbReference type="InterPro" id="IPR003960">
    <property type="entry name" value="ATPase_AAA_CS"/>
</dbReference>
<dbReference type="GO" id="GO:0004176">
    <property type="term" value="F:ATP-dependent peptidase activity"/>
    <property type="evidence" value="ECO:0007669"/>
    <property type="project" value="InterPro"/>
</dbReference>
<evidence type="ECO:0000256" key="11">
    <source>
        <dbReference type="RuleBase" id="RU003651"/>
    </source>
</evidence>
<dbReference type="eggNOG" id="COG0465">
    <property type="taxonomic scope" value="Bacteria"/>
</dbReference>
<dbReference type="PANTHER" id="PTHR23076">
    <property type="entry name" value="METALLOPROTEASE M41 FTSH"/>
    <property type="match status" value="1"/>
</dbReference>
<evidence type="ECO:0000256" key="8">
    <source>
        <dbReference type="ARBA" id="ARBA00022840"/>
    </source>
</evidence>
<evidence type="ECO:0000256" key="1">
    <source>
        <dbReference type="ARBA" id="ARBA00001947"/>
    </source>
</evidence>
<dbReference type="PANTHER" id="PTHR23076:SF97">
    <property type="entry name" value="ATP-DEPENDENT ZINC METALLOPROTEASE YME1L1"/>
    <property type="match status" value="1"/>
</dbReference>
<keyword evidence="12" id="KW-0472">Membrane</keyword>
<keyword evidence="9" id="KW-0482">Metalloprotease</keyword>
<dbReference type="SUPFAM" id="SSF52540">
    <property type="entry name" value="P-loop containing nucleoside triphosphate hydrolases"/>
    <property type="match status" value="1"/>
</dbReference>
<keyword evidence="4" id="KW-0479">Metal-binding</keyword>
<evidence type="ECO:0000256" key="2">
    <source>
        <dbReference type="ARBA" id="ARBA00010044"/>
    </source>
</evidence>
<dbReference type="InterPro" id="IPR003593">
    <property type="entry name" value="AAA+_ATPase"/>
</dbReference>
<dbReference type="InterPro" id="IPR037219">
    <property type="entry name" value="Peptidase_M41-like"/>
</dbReference>
<comment type="cofactor">
    <cofactor evidence="1">
        <name>Zn(2+)</name>
        <dbReference type="ChEBI" id="CHEBI:29105"/>
    </cofactor>
</comment>
<keyword evidence="8 11" id="KW-0067">ATP-binding</keyword>
<dbReference type="FunFam" id="1.10.8.60:FF:000001">
    <property type="entry name" value="ATP-dependent zinc metalloprotease FtsH"/>
    <property type="match status" value="1"/>
</dbReference>
<dbReference type="AlphaFoldDB" id="D7CM89"/>
<evidence type="ECO:0000256" key="4">
    <source>
        <dbReference type="ARBA" id="ARBA00022723"/>
    </source>
</evidence>
<keyword evidence="7" id="KW-0862">Zinc</keyword>
<dbReference type="Gene3D" id="3.40.50.300">
    <property type="entry name" value="P-loop containing nucleotide triphosphate hydrolases"/>
    <property type="match status" value="1"/>
</dbReference>
<keyword evidence="12" id="KW-0812">Transmembrane</keyword>
<dbReference type="SUPFAM" id="SSF140990">
    <property type="entry name" value="FtsH protease domain-like"/>
    <property type="match status" value="1"/>
</dbReference>
<gene>
    <name evidence="14" type="ordered locus">Slip_1045</name>
</gene>
<dbReference type="FunFam" id="3.40.50.300:FF:001025">
    <property type="entry name" value="ATPase family, AAA domain-containing 2B"/>
    <property type="match status" value="1"/>
</dbReference>
<dbReference type="Pfam" id="PF01434">
    <property type="entry name" value="Peptidase_M41"/>
    <property type="match status" value="1"/>
</dbReference>
<dbReference type="GO" id="GO:0030163">
    <property type="term" value="P:protein catabolic process"/>
    <property type="evidence" value="ECO:0007669"/>
    <property type="project" value="TreeGrafter"/>
</dbReference>
<name>D7CM89_SYNLT</name>
<dbReference type="InterPro" id="IPR041569">
    <property type="entry name" value="AAA_lid_3"/>
</dbReference>
<dbReference type="Pfam" id="PF17862">
    <property type="entry name" value="AAA_lid_3"/>
    <property type="match status" value="1"/>
</dbReference>
<evidence type="ECO:0000256" key="5">
    <source>
        <dbReference type="ARBA" id="ARBA00022741"/>
    </source>
</evidence>
<keyword evidence="6 14" id="KW-0378">Hydrolase</keyword>
<dbReference type="GO" id="GO:0004222">
    <property type="term" value="F:metalloendopeptidase activity"/>
    <property type="evidence" value="ECO:0007669"/>
    <property type="project" value="InterPro"/>
</dbReference>
<dbReference type="KEGG" id="slp:Slip_1045"/>
<dbReference type="GO" id="GO:0005524">
    <property type="term" value="F:ATP binding"/>
    <property type="evidence" value="ECO:0007669"/>
    <property type="project" value="UniProtKB-KW"/>
</dbReference>
<evidence type="ECO:0000313" key="15">
    <source>
        <dbReference type="Proteomes" id="UP000000378"/>
    </source>
</evidence>
<dbReference type="EC" id="3.6.4.6" evidence="14"/>